<reference evidence="2 3" key="1">
    <citation type="submission" date="2020-06" db="EMBL/GenBank/DDBJ databases">
        <title>Transcriptomic and genomic resources for Thalictrum thalictroides and T. hernandezii: Facilitating candidate gene discovery in an emerging model plant lineage.</title>
        <authorList>
            <person name="Arias T."/>
            <person name="Riano-Pachon D.M."/>
            <person name="Di Stilio V.S."/>
        </authorList>
    </citation>
    <scope>NUCLEOTIDE SEQUENCE [LARGE SCALE GENOMIC DNA]</scope>
    <source>
        <strain evidence="3">cv. WT478/WT964</strain>
        <tissue evidence="2">Leaves</tissue>
    </source>
</reference>
<protein>
    <submittedName>
        <fullName evidence="2">Cell division control protein 48-like protein</fullName>
    </submittedName>
</protein>
<dbReference type="GO" id="GO:0016887">
    <property type="term" value="F:ATP hydrolysis activity"/>
    <property type="evidence" value="ECO:0007669"/>
    <property type="project" value="InterPro"/>
</dbReference>
<dbReference type="GO" id="GO:0051301">
    <property type="term" value="P:cell division"/>
    <property type="evidence" value="ECO:0007669"/>
    <property type="project" value="UniProtKB-KW"/>
</dbReference>
<evidence type="ECO:0000313" key="3">
    <source>
        <dbReference type="Proteomes" id="UP000554482"/>
    </source>
</evidence>
<keyword evidence="2" id="KW-0132">Cell division</keyword>
<dbReference type="Pfam" id="PF17862">
    <property type="entry name" value="AAA_lid_3"/>
    <property type="match status" value="1"/>
</dbReference>
<proteinExistence type="predicted"/>
<name>A0A7J6W6S4_THATH</name>
<feature type="non-terminal residue" evidence="2">
    <location>
        <position position="1"/>
    </location>
</feature>
<dbReference type="InterPro" id="IPR041569">
    <property type="entry name" value="AAA_lid_3"/>
</dbReference>
<accession>A0A7J6W6S4</accession>
<sequence>LNSSRLGQPATDMKLNTQILHLILDLRVHLIDTIARSTPGFVGADLVSMANKASNLAMKSIIDRRKSELSDEWWRQPWTPEEMEALSITMADFEEAANMVQPSSTREGFTATPNVKCEGVGAWRVDLLRKEFNWYIVSRIKHRDDYAVDALTTKRGKGVGC</sequence>
<keyword evidence="3" id="KW-1185">Reference proteome</keyword>
<keyword evidence="2" id="KW-0131">Cell cycle</keyword>
<dbReference type="InterPro" id="IPR055278">
    <property type="entry name" value="CDC48c"/>
</dbReference>
<dbReference type="OrthoDB" id="27435at2759"/>
<dbReference type="Gene3D" id="1.10.8.60">
    <property type="match status" value="1"/>
</dbReference>
<evidence type="ECO:0000259" key="1">
    <source>
        <dbReference type="Pfam" id="PF17862"/>
    </source>
</evidence>
<dbReference type="PANTHER" id="PTHR48470">
    <property type="entry name" value="CELL DIVISION CONTROL PROTEIN 48 C ISOFORM 1"/>
    <property type="match status" value="1"/>
</dbReference>
<dbReference type="Proteomes" id="UP000554482">
    <property type="component" value="Unassembled WGS sequence"/>
</dbReference>
<feature type="domain" description="AAA ATPase AAA+ lid" evidence="1">
    <location>
        <begin position="31"/>
        <end position="64"/>
    </location>
</feature>
<dbReference type="EMBL" id="JABWDY010021288">
    <property type="protein sequence ID" value="KAF5192478.1"/>
    <property type="molecule type" value="Genomic_DNA"/>
</dbReference>
<comment type="caution">
    <text evidence="2">The sequence shown here is derived from an EMBL/GenBank/DDBJ whole genome shotgun (WGS) entry which is preliminary data.</text>
</comment>
<organism evidence="2 3">
    <name type="scientific">Thalictrum thalictroides</name>
    <name type="common">Rue-anemone</name>
    <name type="synonym">Anemone thalictroides</name>
    <dbReference type="NCBI Taxonomy" id="46969"/>
    <lineage>
        <taxon>Eukaryota</taxon>
        <taxon>Viridiplantae</taxon>
        <taxon>Streptophyta</taxon>
        <taxon>Embryophyta</taxon>
        <taxon>Tracheophyta</taxon>
        <taxon>Spermatophyta</taxon>
        <taxon>Magnoliopsida</taxon>
        <taxon>Ranunculales</taxon>
        <taxon>Ranunculaceae</taxon>
        <taxon>Thalictroideae</taxon>
        <taxon>Thalictrum</taxon>
    </lineage>
</organism>
<evidence type="ECO:0000313" key="2">
    <source>
        <dbReference type="EMBL" id="KAF5192478.1"/>
    </source>
</evidence>
<gene>
    <name evidence="2" type="ORF">FRX31_017935</name>
</gene>
<dbReference type="AlphaFoldDB" id="A0A7J6W6S4"/>
<dbReference type="PANTHER" id="PTHR48470:SF1">
    <property type="entry name" value="CELL DIVISION CONTROL PROTEIN 48 C ISOFORM 1"/>
    <property type="match status" value="1"/>
</dbReference>